<evidence type="ECO:0000313" key="2">
    <source>
        <dbReference type="Proteomes" id="UP000055024"/>
    </source>
</evidence>
<proteinExistence type="predicted"/>
<accession>A0A0V1H643</accession>
<dbReference type="EMBL" id="JYDP01000134">
    <property type="protein sequence ID" value="KRZ05652.1"/>
    <property type="molecule type" value="Genomic_DNA"/>
</dbReference>
<protein>
    <submittedName>
        <fullName evidence="1">Uncharacterized protein</fullName>
    </submittedName>
</protein>
<gene>
    <name evidence="1" type="ORF">T11_12458</name>
</gene>
<organism evidence="1 2">
    <name type="scientific">Trichinella zimbabwensis</name>
    <dbReference type="NCBI Taxonomy" id="268475"/>
    <lineage>
        <taxon>Eukaryota</taxon>
        <taxon>Metazoa</taxon>
        <taxon>Ecdysozoa</taxon>
        <taxon>Nematoda</taxon>
        <taxon>Enoplea</taxon>
        <taxon>Dorylaimia</taxon>
        <taxon>Trichinellida</taxon>
        <taxon>Trichinellidae</taxon>
        <taxon>Trichinella</taxon>
    </lineage>
</organism>
<dbReference type="Proteomes" id="UP000055024">
    <property type="component" value="Unassembled WGS sequence"/>
</dbReference>
<evidence type="ECO:0000313" key="1">
    <source>
        <dbReference type="EMBL" id="KRZ05652.1"/>
    </source>
</evidence>
<reference evidence="1 2" key="1">
    <citation type="submission" date="2015-01" db="EMBL/GenBank/DDBJ databases">
        <title>Evolution of Trichinella species and genotypes.</title>
        <authorList>
            <person name="Korhonen P.K."/>
            <person name="Edoardo P."/>
            <person name="Giuseppe L.R."/>
            <person name="Gasser R.B."/>
        </authorList>
    </citation>
    <scope>NUCLEOTIDE SEQUENCE [LARGE SCALE GENOMIC DNA]</scope>
    <source>
        <strain evidence="1">ISS1029</strain>
    </source>
</reference>
<dbReference type="AlphaFoldDB" id="A0A0V1H643"/>
<sequence length="162" mass="18593">MATNSSTSNIFAWYTTPNDPLPINFVSVPIARRGGDSVYAAFGCRWGQHCTATWSKTVVQSCYRSRQHRVTVRPQRVKRGSVSGTLCGANSCRRKLRRRSACGRLQFYAYDKFCKIIKISHAPLGKLMQNFQKCTKQRCLTFLSVKFCQMKCTKCYWNCHKI</sequence>
<comment type="caution">
    <text evidence="1">The sequence shown here is derived from an EMBL/GenBank/DDBJ whole genome shotgun (WGS) entry which is preliminary data.</text>
</comment>
<name>A0A0V1H643_9BILA</name>
<keyword evidence="2" id="KW-1185">Reference proteome</keyword>